<reference evidence="1" key="1">
    <citation type="submission" date="2020-10" db="EMBL/GenBank/DDBJ databases">
        <authorList>
            <person name="Castelo-Branco R."/>
            <person name="Eusebio N."/>
            <person name="Adriana R."/>
            <person name="Vieira A."/>
            <person name="Brugerolle De Fraissinette N."/>
            <person name="Rezende De Castro R."/>
            <person name="Schneider M.P."/>
            <person name="Vasconcelos V."/>
            <person name="Leao P.N."/>
        </authorList>
    </citation>
    <scope>NUCLEOTIDE SEQUENCE</scope>
    <source>
        <strain evidence="1">LEGE 07157</strain>
    </source>
</reference>
<dbReference type="Proteomes" id="UP000654482">
    <property type="component" value="Unassembled WGS sequence"/>
</dbReference>
<dbReference type="AlphaFoldDB" id="A0A8J7DXY5"/>
<evidence type="ECO:0000313" key="2">
    <source>
        <dbReference type="Proteomes" id="UP000654482"/>
    </source>
</evidence>
<accession>A0A8J7DXY5</accession>
<dbReference type="EMBL" id="JADEWZ010000014">
    <property type="protein sequence ID" value="MBE9116463.1"/>
    <property type="molecule type" value="Genomic_DNA"/>
</dbReference>
<comment type="caution">
    <text evidence="1">The sequence shown here is derived from an EMBL/GenBank/DDBJ whole genome shotgun (WGS) entry which is preliminary data.</text>
</comment>
<proteinExistence type="predicted"/>
<keyword evidence="2" id="KW-1185">Reference proteome</keyword>
<sequence length="351" mass="40511">MILHTQIFQQAQDNWKLEQLYQDLTTAKQEYCGKRKKLTPVEMSCLRGLLCGYSPPEIATELNREPRGLRVDLSRGLYRYVEVLAQRESNELNDWRDVASWLSRYKMSSSSACDSSIKIVDISLGGTRQTPILDIKVRNIGKQVAFLKKVRFKFYKIWVLQSWLPTATLKKKRSQSTAPSPAYSDTAVAPEMSRSRAVEPSYDYEIDFSEMSRDWTRRGNLAVPHRDRVQSFSTSDPCIEEVNISQCVSCNDVDRFTLSLNFPQDSPSTDSQEYQTHIHHLQLEIIYDEDDKVAESQSLILWIEPDKNPLLKKRCFIASDFQEQSEQNQKALAEISKITGIRSFFLDRLLS</sequence>
<protein>
    <submittedName>
        <fullName evidence="1">Uncharacterized protein</fullName>
    </submittedName>
</protein>
<evidence type="ECO:0000313" key="1">
    <source>
        <dbReference type="EMBL" id="MBE9116463.1"/>
    </source>
</evidence>
<gene>
    <name evidence="1" type="ORF">IQ249_11185</name>
</gene>
<organism evidence="1 2">
    <name type="scientific">Lusitaniella coriacea LEGE 07157</name>
    <dbReference type="NCBI Taxonomy" id="945747"/>
    <lineage>
        <taxon>Bacteria</taxon>
        <taxon>Bacillati</taxon>
        <taxon>Cyanobacteriota</taxon>
        <taxon>Cyanophyceae</taxon>
        <taxon>Spirulinales</taxon>
        <taxon>Lusitaniellaceae</taxon>
        <taxon>Lusitaniella</taxon>
    </lineage>
</organism>
<name>A0A8J7DXY5_9CYAN</name>
<dbReference type="RefSeq" id="WP_194029555.1">
    <property type="nucleotide sequence ID" value="NZ_JADEWZ010000014.1"/>
</dbReference>